<protein>
    <recommendedName>
        <fullName evidence="4">Integral membrane protein</fullName>
    </recommendedName>
</protein>
<evidence type="ECO:0008006" key="4">
    <source>
        <dbReference type="Google" id="ProtNLM"/>
    </source>
</evidence>
<proteinExistence type="predicted"/>
<dbReference type="RefSeq" id="WP_344478460.1">
    <property type="nucleotide sequence ID" value="NZ_BAAASB010000010.1"/>
</dbReference>
<sequence length="115" mass="11928">MTQSATPPRRGQSTVWSLTLGADALVTSFVALAMVVIGLLLPAIVGNHEMSTAEHFAEAAVFLGSAVFLIASLGATSFMVHKDRRRGLAQRVAAARLLLLVAGAASVIIYGAATH</sequence>
<keyword evidence="1" id="KW-0812">Transmembrane</keyword>
<reference evidence="3" key="1">
    <citation type="journal article" date="2019" name="Int. J. Syst. Evol. Microbiol.">
        <title>The Global Catalogue of Microorganisms (GCM) 10K type strain sequencing project: providing services to taxonomists for standard genome sequencing and annotation.</title>
        <authorList>
            <consortium name="The Broad Institute Genomics Platform"/>
            <consortium name="The Broad Institute Genome Sequencing Center for Infectious Disease"/>
            <person name="Wu L."/>
            <person name="Ma J."/>
        </authorList>
    </citation>
    <scope>NUCLEOTIDE SEQUENCE [LARGE SCALE GENOMIC DNA]</scope>
    <source>
        <strain evidence="3">PCU 266</strain>
    </source>
</reference>
<evidence type="ECO:0000313" key="3">
    <source>
        <dbReference type="Proteomes" id="UP001596160"/>
    </source>
</evidence>
<accession>A0ABW0AV17</accession>
<feature type="transmembrane region" description="Helical" evidence="1">
    <location>
        <begin position="20"/>
        <end position="44"/>
    </location>
</feature>
<evidence type="ECO:0000256" key="1">
    <source>
        <dbReference type="SAM" id="Phobius"/>
    </source>
</evidence>
<dbReference type="EMBL" id="JBHSKP010000028">
    <property type="protein sequence ID" value="MFC5156032.1"/>
    <property type="molecule type" value="Genomic_DNA"/>
</dbReference>
<organism evidence="2 3">
    <name type="scientific">Streptomyces amakusaensis</name>
    <dbReference type="NCBI Taxonomy" id="67271"/>
    <lineage>
        <taxon>Bacteria</taxon>
        <taxon>Bacillati</taxon>
        <taxon>Actinomycetota</taxon>
        <taxon>Actinomycetes</taxon>
        <taxon>Kitasatosporales</taxon>
        <taxon>Streptomycetaceae</taxon>
        <taxon>Streptomyces</taxon>
    </lineage>
</organism>
<feature type="transmembrane region" description="Helical" evidence="1">
    <location>
        <begin position="92"/>
        <end position="113"/>
    </location>
</feature>
<evidence type="ECO:0000313" key="2">
    <source>
        <dbReference type="EMBL" id="MFC5156032.1"/>
    </source>
</evidence>
<dbReference type="Proteomes" id="UP001596160">
    <property type="component" value="Unassembled WGS sequence"/>
</dbReference>
<comment type="caution">
    <text evidence="2">The sequence shown here is derived from an EMBL/GenBank/DDBJ whole genome shotgun (WGS) entry which is preliminary data.</text>
</comment>
<keyword evidence="1" id="KW-0472">Membrane</keyword>
<keyword evidence="1" id="KW-1133">Transmembrane helix</keyword>
<gene>
    <name evidence="2" type="ORF">ACFPRH_30400</name>
</gene>
<name>A0ABW0AV17_9ACTN</name>
<feature type="transmembrane region" description="Helical" evidence="1">
    <location>
        <begin position="56"/>
        <end position="80"/>
    </location>
</feature>
<keyword evidence="3" id="KW-1185">Reference proteome</keyword>